<feature type="binding site" evidence="10">
    <location>
        <position position="260"/>
    </location>
    <ligand>
        <name>substrate</name>
    </ligand>
</feature>
<evidence type="ECO:0000256" key="4">
    <source>
        <dbReference type="ARBA" id="ARBA00015132"/>
    </source>
</evidence>
<evidence type="ECO:0000256" key="9">
    <source>
        <dbReference type="PIRSR" id="PIRSR500134-1"/>
    </source>
</evidence>
<organism evidence="13 15">
    <name type="scientific">Roseovarius tolerans</name>
    <dbReference type="NCBI Taxonomy" id="74031"/>
    <lineage>
        <taxon>Bacteria</taxon>
        <taxon>Pseudomonadati</taxon>
        <taxon>Pseudomonadota</taxon>
        <taxon>Alphaproteobacteria</taxon>
        <taxon>Rhodobacterales</taxon>
        <taxon>Roseobacteraceae</taxon>
        <taxon>Roseovarius</taxon>
    </lineage>
</organism>
<feature type="binding site" evidence="10">
    <location>
        <position position="324"/>
    </location>
    <ligand>
        <name>substrate</name>
    </ligand>
</feature>
<feature type="domain" description="UDP-glucose/GDP-mannose dehydrogenase C-terminal" evidence="12">
    <location>
        <begin position="317"/>
        <end position="418"/>
    </location>
</feature>
<evidence type="ECO:0000256" key="10">
    <source>
        <dbReference type="PIRSR" id="PIRSR500134-2"/>
    </source>
</evidence>
<comment type="pathway">
    <text evidence="1">Nucleotide-sugar biosynthesis; UDP-alpha-D-glucuronate biosynthesis; UDP-alpha-D-glucuronate from UDP-alpha-D-glucose: step 1/1.</text>
</comment>
<feature type="binding site" evidence="11">
    <location>
        <position position="122"/>
    </location>
    <ligand>
        <name>NAD(+)</name>
        <dbReference type="ChEBI" id="CHEBI:57540"/>
    </ligand>
</feature>
<dbReference type="Proteomes" id="UP000037046">
    <property type="component" value="Unassembled WGS sequence"/>
</dbReference>
<dbReference type="EC" id="1.1.1.22" evidence="3 8"/>
<dbReference type="InterPro" id="IPR036291">
    <property type="entry name" value="NAD(P)-bd_dom_sf"/>
</dbReference>
<dbReference type="InterPro" id="IPR036220">
    <property type="entry name" value="UDP-Glc/GDP-Man_DH_C_sf"/>
</dbReference>
<dbReference type="PATRIC" id="fig|74031.6.peg.1350"/>
<dbReference type="SMART" id="SM00984">
    <property type="entry name" value="UDPG_MGDP_dh_C"/>
    <property type="match status" value="1"/>
</dbReference>
<dbReference type="InterPro" id="IPR017476">
    <property type="entry name" value="UDP-Glc/GDP-Man"/>
</dbReference>
<dbReference type="InterPro" id="IPR028357">
    <property type="entry name" value="UDPglc_DH_bac"/>
</dbReference>
<feature type="binding site" evidence="10">
    <location>
        <begin position="152"/>
        <end position="155"/>
    </location>
    <ligand>
        <name>substrate</name>
    </ligand>
</feature>
<evidence type="ECO:0000256" key="6">
    <source>
        <dbReference type="ARBA" id="ARBA00023027"/>
    </source>
</evidence>
<dbReference type="PANTHER" id="PTHR43750:SF3">
    <property type="entry name" value="UDP-GLUCOSE 6-DEHYDROGENASE TUAD"/>
    <property type="match status" value="1"/>
</dbReference>
<gene>
    <name evidence="13" type="primary">tuaD</name>
    <name evidence="13" type="ORF">ROTO_13210</name>
    <name evidence="14" type="ORF">SAMN04488077_11360</name>
</gene>
<dbReference type="InterPro" id="IPR001732">
    <property type="entry name" value="UDP-Glc/GDP-Man_DH_N"/>
</dbReference>
<dbReference type="RefSeq" id="WP_050662235.1">
    <property type="nucleotide sequence ID" value="NZ_CP118494.1"/>
</dbReference>
<feature type="binding site" evidence="11">
    <location>
        <position position="266"/>
    </location>
    <ligand>
        <name>NAD(+)</name>
        <dbReference type="ChEBI" id="CHEBI:57540"/>
    </ligand>
</feature>
<feature type="binding site" evidence="10">
    <location>
        <begin position="252"/>
        <end position="256"/>
    </location>
    <ligand>
        <name>substrate</name>
    </ligand>
</feature>
<evidence type="ECO:0000259" key="12">
    <source>
        <dbReference type="SMART" id="SM00984"/>
    </source>
</evidence>
<proteinExistence type="inferred from homology"/>
<feature type="binding site" evidence="11">
    <location>
        <position position="86"/>
    </location>
    <ligand>
        <name>NAD(+)</name>
        <dbReference type="ChEBI" id="CHEBI:57540"/>
    </ligand>
</feature>
<accession>A0A0L6CXC6</accession>
<feature type="binding site" evidence="11">
    <location>
        <position position="35"/>
    </location>
    <ligand>
        <name>NAD(+)</name>
        <dbReference type="ChEBI" id="CHEBI:57540"/>
    </ligand>
</feature>
<dbReference type="NCBIfam" id="TIGR03026">
    <property type="entry name" value="NDP-sugDHase"/>
    <property type="match status" value="1"/>
</dbReference>
<dbReference type="SUPFAM" id="SSF48179">
    <property type="entry name" value="6-phosphogluconate dehydrogenase C-terminal domain-like"/>
    <property type="match status" value="1"/>
</dbReference>
<evidence type="ECO:0000256" key="8">
    <source>
        <dbReference type="PIRNR" id="PIRNR000124"/>
    </source>
</evidence>
<dbReference type="GO" id="GO:0003979">
    <property type="term" value="F:UDP-glucose 6-dehydrogenase activity"/>
    <property type="evidence" value="ECO:0007669"/>
    <property type="project" value="UniProtKB-EC"/>
</dbReference>
<feature type="active site" description="Nucleophile" evidence="9">
    <location>
        <position position="263"/>
    </location>
</feature>
<evidence type="ECO:0000256" key="11">
    <source>
        <dbReference type="PIRSR" id="PIRSR500134-3"/>
    </source>
</evidence>
<feature type="binding site" evidence="11">
    <location>
        <position position="331"/>
    </location>
    <ligand>
        <name>NAD(+)</name>
        <dbReference type="ChEBI" id="CHEBI:57540"/>
    </ligand>
</feature>
<evidence type="ECO:0000256" key="3">
    <source>
        <dbReference type="ARBA" id="ARBA00012954"/>
    </source>
</evidence>
<dbReference type="Proteomes" id="UP000182160">
    <property type="component" value="Unassembled WGS sequence"/>
</dbReference>
<evidence type="ECO:0000313" key="14">
    <source>
        <dbReference type="EMBL" id="SEN19505.1"/>
    </source>
</evidence>
<dbReference type="InterPro" id="IPR014026">
    <property type="entry name" value="UDP-Glc/GDP-Man_DH_dimer"/>
</dbReference>
<name>A0A0L6CXC6_9RHOB</name>
<keyword evidence="5 8" id="KW-0560">Oxidoreductase</keyword>
<keyword evidence="6 8" id="KW-0520">NAD</keyword>
<keyword evidence="15" id="KW-1185">Reference proteome</keyword>
<feature type="binding site" evidence="11">
    <location>
        <position position="30"/>
    </location>
    <ligand>
        <name>NAD(+)</name>
        <dbReference type="ChEBI" id="CHEBI:57540"/>
    </ligand>
</feature>
<feature type="binding site" evidence="10">
    <location>
        <position position="207"/>
    </location>
    <ligand>
        <name>substrate</name>
    </ligand>
</feature>
<dbReference type="GO" id="GO:0051287">
    <property type="term" value="F:NAD binding"/>
    <property type="evidence" value="ECO:0007669"/>
    <property type="project" value="InterPro"/>
</dbReference>
<dbReference type="AlphaFoldDB" id="A0A0L6CXC6"/>
<comment type="catalytic activity">
    <reaction evidence="7 8">
        <text>UDP-alpha-D-glucose + 2 NAD(+) + H2O = UDP-alpha-D-glucuronate + 2 NADH + 3 H(+)</text>
        <dbReference type="Rhea" id="RHEA:23596"/>
        <dbReference type="ChEBI" id="CHEBI:15377"/>
        <dbReference type="ChEBI" id="CHEBI:15378"/>
        <dbReference type="ChEBI" id="CHEBI:57540"/>
        <dbReference type="ChEBI" id="CHEBI:57945"/>
        <dbReference type="ChEBI" id="CHEBI:58052"/>
        <dbReference type="ChEBI" id="CHEBI:58885"/>
        <dbReference type="EC" id="1.1.1.22"/>
    </reaction>
</comment>
<dbReference type="SUPFAM" id="SSF51735">
    <property type="entry name" value="NAD(P)-binding Rossmann-fold domains"/>
    <property type="match status" value="1"/>
</dbReference>
<dbReference type="Gene3D" id="1.20.5.100">
    <property type="entry name" value="Cytochrome c1, transmembrane anchor, C-terminal"/>
    <property type="match status" value="1"/>
</dbReference>
<evidence type="ECO:0000256" key="7">
    <source>
        <dbReference type="ARBA" id="ARBA00047473"/>
    </source>
</evidence>
<dbReference type="PANTHER" id="PTHR43750">
    <property type="entry name" value="UDP-GLUCOSE 6-DEHYDROGENASE TUAD"/>
    <property type="match status" value="1"/>
</dbReference>
<reference evidence="15" key="1">
    <citation type="submission" date="2015-07" db="EMBL/GenBank/DDBJ databases">
        <title>Draft Genome Sequence of Roseovarius tolerans EL-164, a producer of N-Acylated Alanine Methyl Esters (NAMEs).</title>
        <authorList>
            <person name="Voget S."/>
            <person name="Bruns H."/>
            <person name="Wagner-Doebler I."/>
            <person name="Schulz S."/>
            <person name="Daniel R."/>
        </authorList>
    </citation>
    <scope>NUCLEOTIDE SEQUENCE [LARGE SCALE GENOMIC DNA]</scope>
    <source>
        <strain evidence="15">EL-164</strain>
    </source>
</reference>
<dbReference type="EMBL" id="FOBO01000013">
    <property type="protein sequence ID" value="SEN19505.1"/>
    <property type="molecule type" value="Genomic_DNA"/>
</dbReference>
<evidence type="ECO:0000313" key="16">
    <source>
        <dbReference type="Proteomes" id="UP000182160"/>
    </source>
</evidence>
<protein>
    <recommendedName>
        <fullName evidence="4 8">UDP-glucose 6-dehydrogenase</fullName>
        <ecNumber evidence="3 8">1.1.1.22</ecNumber>
    </recommendedName>
</protein>
<dbReference type="PIRSF" id="PIRSF000124">
    <property type="entry name" value="UDPglc_GDPman_dh"/>
    <property type="match status" value="1"/>
</dbReference>
<dbReference type="UniPathway" id="UPA00038">
    <property type="reaction ID" value="UER00491"/>
</dbReference>
<dbReference type="SUPFAM" id="SSF52413">
    <property type="entry name" value="UDP-glucose/GDP-mannose dehydrogenase C-terminal domain"/>
    <property type="match status" value="1"/>
</dbReference>
<evidence type="ECO:0000256" key="5">
    <source>
        <dbReference type="ARBA" id="ARBA00023002"/>
    </source>
</evidence>
<dbReference type="STRING" id="74031.SAMN04488077_11360"/>
<dbReference type="Pfam" id="PF00984">
    <property type="entry name" value="UDPG_MGDP_dh"/>
    <property type="match status" value="1"/>
</dbReference>
<evidence type="ECO:0000256" key="2">
    <source>
        <dbReference type="ARBA" id="ARBA00006601"/>
    </source>
</evidence>
<reference evidence="14 16" key="3">
    <citation type="submission" date="2016-10" db="EMBL/GenBank/DDBJ databases">
        <authorList>
            <person name="de Groot N.N."/>
        </authorList>
    </citation>
    <scope>NUCLEOTIDE SEQUENCE [LARGE SCALE GENOMIC DNA]</scope>
    <source>
        <strain evidence="14 16">DSM 11457</strain>
    </source>
</reference>
<dbReference type="OrthoDB" id="9803238at2"/>
<dbReference type="Pfam" id="PF03720">
    <property type="entry name" value="UDPG_MGDP_dh_C"/>
    <property type="match status" value="1"/>
</dbReference>
<dbReference type="GO" id="GO:0000271">
    <property type="term" value="P:polysaccharide biosynthetic process"/>
    <property type="evidence" value="ECO:0007669"/>
    <property type="project" value="InterPro"/>
</dbReference>
<dbReference type="Pfam" id="PF03721">
    <property type="entry name" value="UDPG_MGDP_dh_N"/>
    <property type="match status" value="1"/>
</dbReference>
<evidence type="ECO:0000313" key="13">
    <source>
        <dbReference type="EMBL" id="KNX42118.1"/>
    </source>
</evidence>
<comment type="similarity">
    <text evidence="2 8">Belongs to the UDP-glucose/GDP-mannose dehydrogenase family.</text>
</comment>
<sequence length="449" mass="48870">MKIAMIGTGYVGLVSGVCFSDFGHDVVCLDKNPEKIAMLERGEVPIFEPGLDTLMAKNVEAGRLRFTTELETAIDGAEAVFIAVGTPTRRGDGHADLTYVMAAAEEVARAAKDYVVIVTKSTVPVGTNRAVKQAVKKANPALEFDVASNPEFLREGAALDDFMKPDRVVVGVQTDRAAEVMAEIYRPLYLRDFPIVTTDLESAEMIKYAANAFLATKITFINEIAALCERTGADVKKVAHGIGLDGRIGNKFLHAGPGYGGSCFPKDTKALARIGQDHGLPMQITEKVITVNEEVKRRMIDKLLDLCDDTFNGKTIAVLGVTFKPNTDDMRDAPSLTIIPALVGGGAKVRVCDPQGQREGEALLPGVIWQDDPYKAAHNADLLVILTEWNEFRALDLNRMARKMATPRMADLRNIYSSRDARRAGFDAYESVGRTGFRRDPAETGQTAT</sequence>
<dbReference type="EMBL" id="LGVV01000012">
    <property type="protein sequence ID" value="KNX42118.1"/>
    <property type="molecule type" value="Genomic_DNA"/>
</dbReference>
<dbReference type="PIRSF" id="PIRSF500134">
    <property type="entry name" value="UDPglc_DH_bac"/>
    <property type="match status" value="1"/>
</dbReference>
<dbReference type="GO" id="GO:0006065">
    <property type="term" value="P:UDP-glucuronate biosynthetic process"/>
    <property type="evidence" value="ECO:0007669"/>
    <property type="project" value="UniProtKB-UniPathway"/>
</dbReference>
<reference evidence="13" key="2">
    <citation type="submission" date="2015-07" db="EMBL/GenBank/DDBJ databases">
        <title>MeaNS - Measles Nucleotide Surveillance Program.</title>
        <authorList>
            <person name="Tran T."/>
            <person name="Druce J."/>
        </authorList>
    </citation>
    <scope>NUCLEOTIDE SEQUENCE</scope>
    <source>
        <strain evidence="13">EL-164</strain>
    </source>
</reference>
<feature type="binding site" evidence="11">
    <location>
        <position position="155"/>
    </location>
    <ligand>
        <name>NAD(+)</name>
        <dbReference type="ChEBI" id="CHEBI:57540"/>
    </ligand>
</feature>
<evidence type="ECO:0000313" key="15">
    <source>
        <dbReference type="Proteomes" id="UP000037046"/>
    </source>
</evidence>
<evidence type="ECO:0000256" key="1">
    <source>
        <dbReference type="ARBA" id="ARBA00004701"/>
    </source>
</evidence>
<dbReference type="InterPro" id="IPR008927">
    <property type="entry name" value="6-PGluconate_DH-like_C_sf"/>
</dbReference>
<dbReference type="Gene3D" id="3.40.50.720">
    <property type="entry name" value="NAD(P)-binding Rossmann-like Domain"/>
    <property type="match status" value="2"/>
</dbReference>
<dbReference type="InterPro" id="IPR014027">
    <property type="entry name" value="UDP-Glc/GDP-Man_DH_C"/>
</dbReference>